<evidence type="ECO:0000313" key="2">
    <source>
        <dbReference type="EMBL" id="KAK2947733.1"/>
    </source>
</evidence>
<sequence>MGVLSSDEADADENAIVDGAGVVQSDQNSHWQPPDGPSTHKSNPQSNSDKDGQGVCRVWWRVLGLVAHQLQNPS</sequence>
<evidence type="ECO:0000313" key="3">
    <source>
        <dbReference type="Proteomes" id="UP001281761"/>
    </source>
</evidence>
<keyword evidence="3" id="KW-1185">Reference proteome</keyword>
<accession>A0ABQ9X911</accession>
<protein>
    <submittedName>
        <fullName evidence="2">Uncharacterized protein</fullName>
    </submittedName>
</protein>
<comment type="caution">
    <text evidence="2">The sequence shown here is derived from an EMBL/GenBank/DDBJ whole genome shotgun (WGS) entry which is preliminary data.</text>
</comment>
<gene>
    <name evidence="2" type="ORF">BLNAU_17333</name>
</gene>
<organism evidence="2 3">
    <name type="scientific">Blattamonas nauphoetae</name>
    <dbReference type="NCBI Taxonomy" id="2049346"/>
    <lineage>
        <taxon>Eukaryota</taxon>
        <taxon>Metamonada</taxon>
        <taxon>Preaxostyla</taxon>
        <taxon>Oxymonadida</taxon>
        <taxon>Blattamonas</taxon>
    </lineage>
</organism>
<evidence type="ECO:0000256" key="1">
    <source>
        <dbReference type="SAM" id="MobiDB-lite"/>
    </source>
</evidence>
<dbReference type="EMBL" id="JARBJD010000192">
    <property type="protein sequence ID" value="KAK2947733.1"/>
    <property type="molecule type" value="Genomic_DNA"/>
</dbReference>
<reference evidence="2 3" key="1">
    <citation type="journal article" date="2022" name="bioRxiv">
        <title>Genomics of Preaxostyla Flagellates Illuminates Evolutionary Transitions and the Path Towards Mitochondrial Loss.</title>
        <authorList>
            <person name="Novak L.V.F."/>
            <person name="Treitli S.C."/>
            <person name="Pyrih J."/>
            <person name="Halakuc P."/>
            <person name="Pipaliya S.V."/>
            <person name="Vacek V."/>
            <person name="Brzon O."/>
            <person name="Soukal P."/>
            <person name="Eme L."/>
            <person name="Dacks J.B."/>
            <person name="Karnkowska A."/>
            <person name="Elias M."/>
            <person name="Hampl V."/>
        </authorList>
    </citation>
    <scope>NUCLEOTIDE SEQUENCE [LARGE SCALE GENOMIC DNA]</scope>
    <source>
        <strain evidence="2">NAU3</strain>
        <tissue evidence="2">Gut</tissue>
    </source>
</reference>
<name>A0ABQ9X911_9EUKA</name>
<feature type="region of interest" description="Disordered" evidence="1">
    <location>
        <begin position="1"/>
        <end position="53"/>
    </location>
</feature>
<proteinExistence type="predicted"/>
<dbReference type="Proteomes" id="UP001281761">
    <property type="component" value="Unassembled WGS sequence"/>
</dbReference>